<organism evidence="2 3">
    <name type="scientific">Kineothrix alysoides</name>
    <dbReference type="NCBI Taxonomy" id="1469948"/>
    <lineage>
        <taxon>Bacteria</taxon>
        <taxon>Bacillati</taxon>
        <taxon>Bacillota</taxon>
        <taxon>Clostridia</taxon>
        <taxon>Lachnospirales</taxon>
        <taxon>Lachnospiraceae</taxon>
        <taxon>Kineothrix</taxon>
    </lineage>
</organism>
<evidence type="ECO:0008006" key="4">
    <source>
        <dbReference type="Google" id="ProtNLM"/>
    </source>
</evidence>
<comment type="caution">
    <text evidence="2">The sequence shown here is derived from an EMBL/GenBank/DDBJ whole genome shotgun (WGS) entry which is preliminary data.</text>
</comment>
<reference evidence="2 3" key="1">
    <citation type="submission" date="2019-03" db="EMBL/GenBank/DDBJ databases">
        <title>Genomic Encyclopedia of Type Strains, Phase IV (KMG-IV): sequencing the most valuable type-strain genomes for metagenomic binning, comparative biology and taxonomic classification.</title>
        <authorList>
            <person name="Goeker M."/>
        </authorList>
    </citation>
    <scope>NUCLEOTIDE SEQUENCE [LARGE SCALE GENOMIC DNA]</scope>
    <source>
        <strain evidence="2 3">DSM 100556</strain>
    </source>
</reference>
<feature type="transmembrane region" description="Helical" evidence="1">
    <location>
        <begin position="48"/>
        <end position="67"/>
    </location>
</feature>
<keyword evidence="1" id="KW-0812">Transmembrane</keyword>
<accession>A0A4R1QT11</accession>
<keyword evidence="1" id="KW-0472">Membrane</keyword>
<proteinExistence type="predicted"/>
<feature type="transmembrane region" description="Helical" evidence="1">
    <location>
        <begin position="14"/>
        <end position="42"/>
    </location>
</feature>
<evidence type="ECO:0000313" key="3">
    <source>
        <dbReference type="Proteomes" id="UP000295718"/>
    </source>
</evidence>
<keyword evidence="1" id="KW-1133">Transmembrane helix</keyword>
<dbReference type="STRING" id="1469948.GCA_000732725_01121"/>
<dbReference type="AlphaFoldDB" id="A0A4R1QT11"/>
<dbReference type="RefSeq" id="WP_031389851.1">
    <property type="nucleotide sequence ID" value="NZ_JPNB01000001.1"/>
</dbReference>
<sequence>MEFFMKLPRSKREFALFIAVISIISVNIIAPIITCLEIGFSFKVYKEVLTVLPFIWIAVITLVLLTFKPAEWLTGQVVTKGDSFKATVTINILCSVFILSIFLTIIGTWIGSRKISLDPIYWFFYKWPKNFAISLGVELFIAQPAARFVMLKYHLLTSAQTD</sequence>
<dbReference type="Proteomes" id="UP000295718">
    <property type="component" value="Unassembled WGS sequence"/>
</dbReference>
<feature type="transmembrane region" description="Helical" evidence="1">
    <location>
        <begin position="88"/>
        <end position="111"/>
    </location>
</feature>
<dbReference type="OrthoDB" id="7062363at2"/>
<protein>
    <recommendedName>
        <fullName evidence="4">DUF2798 domain-containing protein</fullName>
    </recommendedName>
</protein>
<feature type="transmembrane region" description="Helical" evidence="1">
    <location>
        <begin position="131"/>
        <end position="150"/>
    </location>
</feature>
<gene>
    <name evidence="2" type="ORF">EDD76_11425</name>
</gene>
<dbReference type="EMBL" id="SLUO01000014">
    <property type="protein sequence ID" value="TCL55615.1"/>
    <property type="molecule type" value="Genomic_DNA"/>
</dbReference>
<evidence type="ECO:0000313" key="2">
    <source>
        <dbReference type="EMBL" id="TCL55615.1"/>
    </source>
</evidence>
<evidence type="ECO:0000256" key="1">
    <source>
        <dbReference type="SAM" id="Phobius"/>
    </source>
</evidence>
<name>A0A4R1QT11_9FIRM</name>
<keyword evidence="3" id="KW-1185">Reference proteome</keyword>